<comment type="cofactor">
    <cofactor evidence="1">
        <name>pyridoxal 5'-phosphate</name>
        <dbReference type="ChEBI" id="CHEBI:597326"/>
    </cofactor>
</comment>
<keyword evidence="3" id="KW-0663">Pyridoxal phosphate</keyword>
<dbReference type="InterPro" id="IPR004839">
    <property type="entry name" value="Aminotransferase_I/II_large"/>
</dbReference>
<dbReference type="Gene3D" id="3.40.640.10">
    <property type="entry name" value="Type I PLP-dependent aspartate aminotransferase-like (Major domain)"/>
    <property type="match status" value="1"/>
</dbReference>
<dbReference type="GO" id="GO:0047804">
    <property type="term" value="F:cysteine-S-conjugate beta-lyase activity"/>
    <property type="evidence" value="ECO:0007669"/>
    <property type="project" value="UniProtKB-EC"/>
</dbReference>
<evidence type="ECO:0000256" key="5">
    <source>
        <dbReference type="ARBA" id="ARBA00037974"/>
    </source>
</evidence>
<dbReference type="SUPFAM" id="SSF53383">
    <property type="entry name" value="PLP-dependent transferases"/>
    <property type="match status" value="1"/>
</dbReference>
<name>A0AAE9ZTQ4_9BACT</name>
<sequence length="399" mass="44555">MLSPVPSPFTPEPLMAFDFSTPPQRFDTDSQKWQKYADRDILPMWVADMDFVSPPAVLEALHQRVDHGVFGYARPIKSTLDAIVTHHREHYGWDIDPSWIVWLPGMVCGLNLCALTYAAAEENYLTLTPVYPPFLTAGRNFGRRAVRSSWVLSDGQWIIDWDALEAAVTPSTKLFYLCNPHNPIARVWRREELVRLGEFCEKHDLLLISDEIHCDLILDEKIPHVPSATLSPELAARTITLMAPSKTYNIAGLGCTLAIISNEKLRHQFERTSRGLLPEVNNLAYAAGEAAYGRSEKWRQGLLTTLRTNAALIQRVIGGLPGVHLEAPQEATYLSWINVADLNLPDPVAHFEAHGIGLSDGSFFGAPPGHYVRLNFGCPLMTLREGLRRFATGVQAARP</sequence>
<dbReference type="NCBIfam" id="TIGR04350">
    <property type="entry name" value="C_S_lyase_PatB"/>
    <property type="match status" value="1"/>
</dbReference>
<organism evidence="7 8">
    <name type="scientific">Synoicihabitans lomoniglobus</name>
    <dbReference type="NCBI Taxonomy" id="2909285"/>
    <lineage>
        <taxon>Bacteria</taxon>
        <taxon>Pseudomonadati</taxon>
        <taxon>Verrucomicrobiota</taxon>
        <taxon>Opitutia</taxon>
        <taxon>Opitutales</taxon>
        <taxon>Opitutaceae</taxon>
        <taxon>Synoicihabitans</taxon>
    </lineage>
</organism>
<comment type="similarity">
    <text evidence="5">Belongs to the class-II pyridoxal-phosphate-dependent aminotransferase family. MalY/PatB cystathionine beta-lyase subfamily.</text>
</comment>
<reference evidence="7" key="1">
    <citation type="submission" date="2023-03" db="EMBL/GenBank/DDBJ databases">
        <title>Lomoglobus Profundus gen. nov., sp. nov., a novel member of the phylum Verrucomicrobia, isolated from deep-marine sediment of South China Sea.</title>
        <authorList>
            <person name="Ahmad T."/>
            <person name="Ishaq S.E."/>
            <person name="Wang F."/>
        </authorList>
    </citation>
    <scope>NUCLEOTIDE SEQUENCE</scope>
    <source>
        <strain evidence="7">LMO-M01</strain>
    </source>
</reference>
<evidence type="ECO:0000256" key="2">
    <source>
        <dbReference type="ARBA" id="ARBA00012224"/>
    </source>
</evidence>
<dbReference type="Gene3D" id="3.90.1150.10">
    <property type="entry name" value="Aspartate Aminotransferase, domain 1"/>
    <property type="match status" value="1"/>
</dbReference>
<dbReference type="Proteomes" id="UP001218638">
    <property type="component" value="Chromosome"/>
</dbReference>
<feature type="domain" description="Aminotransferase class I/classII large" evidence="6">
    <location>
        <begin position="48"/>
        <end position="389"/>
    </location>
</feature>
<dbReference type="KEGG" id="slom:PXH66_21820"/>
<evidence type="ECO:0000259" key="6">
    <source>
        <dbReference type="Pfam" id="PF00155"/>
    </source>
</evidence>
<dbReference type="AlphaFoldDB" id="A0AAE9ZTQ4"/>
<dbReference type="InterPro" id="IPR015422">
    <property type="entry name" value="PyrdxlP-dep_Trfase_small"/>
</dbReference>
<dbReference type="GO" id="GO:0030170">
    <property type="term" value="F:pyridoxal phosphate binding"/>
    <property type="evidence" value="ECO:0007669"/>
    <property type="project" value="InterPro"/>
</dbReference>
<dbReference type="EMBL" id="CP119075">
    <property type="protein sequence ID" value="WED64995.1"/>
    <property type="molecule type" value="Genomic_DNA"/>
</dbReference>
<dbReference type="InterPro" id="IPR015421">
    <property type="entry name" value="PyrdxlP-dep_Trfase_major"/>
</dbReference>
<dbReference type="InterPro" id="IPR015424">
    <property type="entry name" value="PyrdxlP-dep_Trfase"/>
</dbReference>
<dbReference type="PANTHER" id="PTHR43525:SF1">
    <property type="entry name" value="PROTEIN MALY"/>
    <property type="match status" value="1"/>
</dbReference>
<evidence type="ECO:0000313" key="7">
    <source>
        <dbReference type="EMBL" id="WED64995.1"/>
    </source>
</evidence>
<keyword evidence="4 7" id="KW-0456">Lyase</keyword>
<evidence type="ECO:0000256" key="4">
    <source>
        <dbReference type="ARBA" id="ARBA00023239"/>
    </source>
</evidence>
<evidence type="ECO:0000256" key="1">
    <source>
        <dbReference type="ARBA" id="ARBA00001933"/>
    </source>
</evidence>
<dbReference type="InterPro" id="IPR027619">
    <property type="entry name" value="C-S_lyase_PatB-like"/>
</dbReference>
<dbReference type="RefSeq" id="WP_330932147.1">
    <property type="nucleotide sequence ID" value="NZ_CP119075.1"/>
</dbReference>
<protein>
    <recommendedName>
        <fullName evidence="2">cysteine-S-conjugate beta-lyase</fullName>
        <ecNumber evidence="2">4.4.1.13</ecNumber>
    </recommendedName>
</protein>
<accession>A0AAE9ZTQ4</accession>
<dbReference type="PANTHER" id="PTHR43525">
    <property type="entry name" value="PROTEIN MALY"/>
    <property type="match status" value="1"/>
</dbReference>
<gene>
    <name evidence="7" type="ORF">PXH66_21820</name>
</gene>
<dbReference type="Pfam" id="PF00155">
    <property type="entry name" value="Aminotran_1_2"/>
    <property type="match status" value="1"/>
</dbReference>
<proteinExistence type="inferred from homology"/>
<dbReference type="InterPro" id="IPR051798">
    <property type="entry name" value="Class-II_PLP-Dep_Aminotrans"/>
</dbReference>
<keyword evidence="8" id="KW-1185">Reference proteome</keyword>
<evidence type="ECO:0000313" key="8">
    <source>
        <dbReference type="Proteomes" id="UP001218638"/>
    </source>
</evidence>
<dbReference type="CDD" id="cd00609">
    <property type="entry name" value="AAT_like"/>
    <property type="match status" value="1"/>
</dbReference>
<evidence type="ECO:0000256" key="3">
    <source>
        <dbReference type="ARBA" id="ARBA00022898"/>
    </source>
</evidence>
<dbReference type="EC" id="4.4.1.13" evidence="2"/>